<keyword evidence="1" id="KW-0472">Membrane</keyword>
<organism evidence="2 3">
    <name type="scientific">Demequina litorisediminis</name>
    <dbReference type="NCBI Taxonomy" id="1849022"/>
    <lineage>
        <taxon>Bacteria</taxon>
        <taxon>Bacillati</taxon>
        <taxon>Actinomycetota</taxon>
        <taxon>Actinomycetes</taxon>
        <taxon>Micrococcales</taxon>
        <taxon>Demequinaceae</taxon>
        <taxon>Demequina</taxon>
    </lineage>
</organism>
<evidence type="ECO:0000313" key="3">
    <source>
        <dbReference type="Proteomes" id="UP001157125"/>
    </source>
</evidence>
<accession>A0ABQ6IGE5</accession>
<feature type="transmembrane region" description="Helical" evidence="1">
    <location>
        <begin position="12"/>
        <end position="37"/>
    </location>
</feature>
<evidence type="ECO:0000256" key="1">
    <source>
        <dbReference type="SAM" id="Phobius"/>
    </source>
</evidence>
<dbReference type="Proteomes" id="UP001157125">
    <property type="component" value="Unassembled WGS sequence"/>
</dbReference>
<dbReference type="RefSeq" id="WP_284328901.1">
    <property type="nucleotide sequence ID" value="NZ_BSUN01000001.1"/>
</dbReference>
<reference evidence="3" key="1">
    <citation type="journal article" date="2019" name="Int. J. Syst. Evol. Microbiol.">
        <title>The Global Catalogue of Microorganisms (GCM) 10K type strain sequencing project: providing services to taxonomists for standard genome sequencing and annotation.</title>
        <authorList>
            <consortium name="The Broad Institute Genomics Platform"/>
            <consortium name="The Broad Institute Genome Sequencing Center for Infectious Disease"/>
            <person name="Wu L."/>
            <person name="Ma J."/>
        </authorList>
    </citation>
    <scope>NUCLEOTIDE SEQUENCE [LARGE SCALE GENOMIC DNA]</scope>
    <source>
        <strain evidence="3">NBRC 112299</strain>
    </source>
</reference>
<sequence>MRDQYGHRQLSTGWSLVMAGVAALVGMGIVIGILWLAGGLGGTEPTESPTANAAIAITDA</sequence>
<protein>
    <submittedName>
        <fullName evidence="2">Uncharacterized protein</fullName>
    </submittedName>
</protein>
<name>A0ABQ6IGE5_9MICO</name>
<gene>
    <name evidence="2" type="ORF">GCM10025876_31910</name>
</gene>
<keyword evidence="1" id="KW-0812">Transmembrane</keyword>
<proteinExistence type="predicted"/>
<dbReference type="EMBL" id="BSUN01000001">
    <property type="protein sequence ID" value="GMA36987.1"/>
    <property type="molecule type" value="Genomic_DNA"/>
</dbReference>
<evidence type="ECO:0000313" key="2">
    <source>
        <dbReference type="EMBL" id="GMA36987.1"/>
    </source>
</evidence>
<keyword evidence="3" id="KW-1185">Reference proteome</keyword>
<keyword evidence="1" id="KW-1133">Transmembrane helix</keyword>
<comment type="caution">
    <text evidence="2">The sequence shown here is derived from an EMBL/GenBank/DDBJ whole genome shotgun (WGS) entry which is preliminary data.</text>
</comment>